<evidence type="ECO:0000259" key="4">
    <source>
        <dbReference type="Pfam" id="PF09126"/>
    </source>
</evidence>
<dbReference type="InterPro" id="IPR011335">
    <property type="entry name" value="Restrct_endonuc-II-like"/>
</dbReference>
<organism evidence="5 6">
    <name type="scientific">Nocardia halotolerans</name>
    <dbReference type="NCBI Taxonomy" id="1755878"/>
    <lineage>
        <taxon>Bacteria</taxon>
        <taxon>Bacillati</taxon>
        <taxon>Actinomycetota</taxon>
        <taxon>Actinomycetes</taxon>
        <taxon>Mycobacteriales</taxon>
        <taxon>Nocardiaceae</taxon>
        <taxon>Nocardia</taxon>
    </lineage>
</organism>
<reference evidence="6" key="1">
    <citation type="journal article" date="2019" name="Int. J. Syst. Evol. Microbiol.">
        <title>The Global Catalogue of Microorganisms (GCM) 10K type strain sequencing project: providing services to taxonomists for standard genome sequencing and annotation.</title>
        <authorList>
            <consortium name="The Broad Institute Genomics Platform"/>
            <consortium name="The Broad Institute Genome Sequencing Center for Infectious Disease"/>
            <person name="Wu L."/>
            <person name="Ma J."/>
        </authorList>
    </citation>
    <scope>NUCLEOTIDE SEQUENCE [LARGE SCALE GENOMIC DNA]</scope>
    <source>
        <strain evidence="6">IBRC-M 10490</strain>
    </source>
</reference>
<evidence type="ECO:0000313" key="5">
    <source>
        <dbReference type="EMBL" id="MFC4374894.1"/>
    </source>
</evidence>
<dbReference type="EMBL" id="JBHSDL010000014">
    <property type="protein sequence ID" value="MFC4374894.1"/>
    <property type="molecule type" value="Genomic_DNA"/>
</dbReference>
<accession>A0ABV8VFX8</accession>
<feature type="domain" description="Type II restriction enzyme NaeI" evidence="4">
    <location>
        <begin position="25"/>
        <end position="314"/>
    </location>
</feature>
<dbReference type="GO" id="GO:0004519">
    <property type="term" value="F:endonuclease activity"/>
    <property type="evidence" value="ECO:0007669"/>
    <property type="project" value="UniProtKB-KW"/>
</dbReference>
<keyword evidence="1" id="KW-0540">Nuclease</keyword>
<keyword evidence="2 5" id="KW-0255">Endonuclease</keyword>
<evidence type="ECO:0000256" key="1">
    <source>
        <dbReference type="ARBA" id="ARBA00022722"/>
    </source>
</evidence>
<evidence type="ECO:0000313" key="6">
    <source>
        <dbReference type="Proteomes" id="UP001595844"/>
    </source>
</evidence>
<proteinExistence type="predicted"/>
<dbReference type="CDD" id="cd22338">
    <property type="entry name" value="NaeI-like"/>
    <property type="match status" value="1"/>
</dbReference>
<name>A0ABV8VFX8_9NOCA</name>
<dbReference type="RefSeq" id="WP_378560692.1">
    <property type="nucleotide sequence ID" value="NZ_JBHSDL010000014.1"/>
</dbReference>
<sequence>MPYSYDYQWIGRPRQPSVRDSEIEEVAQELYRLDQSGERFGSVVRDTFDQLYDGQRTGRWNFDQLYKTEKTHMGTLVEINLQRTFDFADGDATDYRIAGFEVDCKYSMKPGEWTLPPEVIGRIALVVTANDRQSIWAAGLVRVRVEYLRLGRNRDQKSSLLAAARPNISWLWNGTNNLAPNLFLHIDPAVRDRIFAARAPRGSRHGQARVNELFRSVQRRIIRRAELATVAQQDDFMKRARNNGGARERLRPEGILVLGHHDCDIEVADALGLAIPAAGEFVSVRVAPTSPGTSRRAVNITGSWWAIAEEGEAAVFAPDIERRADVEGCPGLSDRAQQT</sequence>
<dbReference type="Gene3D" id="1.10.10.10">
    <property type="entry name" value="Winged helix-like DNA-binding domain superfamily/Winged helix DNA-binding domain"/>
    <property type="match status" value="1"/>
</dbReference>
<keyword evidence="3" id="KW-0378">Hydrolase</keyword>
<dbReference type="Proteomes" id="UP001595844">
    <property type="component" value="Unassembled WGS sequence"/>
</dbReference>
<dbReference type="Pfam" id="PF09126">
    <property type="entry name" value="NaeI"/>
    <property type="match status" value="1"/>
</dbReference>
<gene>
    <name evidence="5" type="ORF">ACFO5K_12365</name>
</gene>
<dbReference type="InterPro" id="IPR015210">
    <property type="entry name" value="NaeI"/>
</dbReference>
<evidence type="ECO:0000256" key="2">
    <source>
        <dbReference type="ARBA" id="ARBA00022759"/>
    </source>
</evidence>
<keyword evidence="6" id="KW-1185">Reference proteome</keyword>
<comment type="caution">
    <text evidence="5">The sequence shown here is derived from an EMBL/GenBank/DDBJ whole genome shotgun (WGS) entry which is preliminary data.</text>
</comment>
<evidence type="ECO:0000256" key="3">
    <source>
        <dbReference type="ARBA" id="ARBA00022801"/>
    </source>
</evidence>
<dbReference type="SUPFAM" id="SSF52980">
    <property type="entry name" value="Restriction endonuclease-like"/>
    <property type="match status" value="1"/>
</dbReference>
<protein>
    <submittedName>
        <fullName evidence="5">NaeI family type II restriction endonuclease</fullName>
    </submittedName>
</protein>
<dbReference type="InterPro" id="IPR036388">
    <property type="entry name" value="WH-like_DNA-bd_sf"/>
</dbReference>
<dbReference type="Gene3D" id="3.40.600.10">
    <property type="entry name" value="DNA mismatch repair MutH/Restriction endonuclease, type II"/>
    <property type="match status" value="1"/>
</dbReference>
<dbReference type="InterPro" id="IPR037057">
    <property type="entry name" value="DNA_rep_MutH/T2_RE_sf"/>
</dbReference>